<feature type="transmembrane region" description="Helical" evidence="1">
    <location>
        <begin position="43"/>
        <end position="60"/>
    </location>
</feature>
<keyword evidence="1" id="KW-0472">Membrane</keyword>
<organism evidence="2">
    <name type="scientific">Phytobacter massiliensis</name>
    <dbReference type="NCBI Taxonomy" id="1485952"/>
    <lineage>
        <taxon>Bacteria</taxon>
        <taxon>Pseudomonadati</taxon>
        <taxon>Pseudomonadota</taxon>
        <taxon>Gammaproteobacteria</taxon>
        <taxon>Enterobacterales</taxon>
        <taxon>Enterobacteriaceae</taxon>
        <taxon>Phytobacter</taxon>
    </lineage>
</organism>
<dbReference type="EMBL" id="CACRTZ010000032">
    <property type="protein sequence ID" value="VYU54514.1"/>
    <property type="molecule type" value="Genomic_DNA"/>
</dbReference>
<keyword evidence="1" id="KW-1133">Transmembrane helix</keyword>
<accession>A0A6N3FR38</accession>
<evidence type="ECO:0000313" key="2">
    <source>
        <dbReference type="EMBL" id="VYU54514.1"/>
    </source>
</evidence>
<feature type="transmembrane region" description="Helical" evidence="1">
    <location>
        <begin position="98"/>
        <end position="117"/>
    </location>
</feature>
<feature type="transmembrane region" description="Helical" evidence="1">
    <location>
        <begin position="20"/>
        <end position="37"/>
    </location>
</feature>
<sequence>MLSKVFLPSGKTCLGRGPYILIFVVLHVIYLTAAFQLDEMPTLFLLSFLLFTYIKININAQRARDSGLKGRYVVIPSLVIYLASAVLGYFFGEDCTSLGVKIGNGFDLLVFFIFLLAPGQQKTTR</sequence>
<gene>
    <name evidence="2" type="ORF">EMLFYP7_02786</name>
</gene>
<dbReference type="AlphaFoldDB" id="A0A6N3FR38"/>
<name>A0A6N3FR38_9ENTR</name>
<reference evidence="2" key="1">
    <citation type="submission" date="2019-11" db="EMBL/GenBank/DDBJ databases">
        <authorList>
            <person name="Feng L."/>
        </authorList>
    </citation>
    <scope>NUCLEOTIDE SEQUENCE</scope>
    <source>
        <strain evidence="2">EMassiliensisLFYP7</strain>
    </source>
</reference>
<proteinExistence type="predicted"/>
<dbReference type="OrthoDB" id="6624337at2"/>
<protein>
    <submittedName>
        <fullName evidence="2">Uncharacterized protein</fullName>
    </submittedName>
</protein>
<feature type="transmembrane region" description="Helical" evidence="1">
    <location>
        <begin position="72"/>
        <end position="92"/>
    </location>
</feature>
<evidence type="ECO:0000256" key="1">
    <source>
        <dbReference type="SAM" id="Phobius"/>
    </source>
</evidence>
<keyword evidence="1" id="KW-0812">Transmembrane</keyword>
<dbReference type="RefSeq" id="WP_044185701.1">
    <property type="nucleotide sequence ID" value="NZ_CABKSF010000007.1"/>
</dbReference>